<accession>A0A8T0TS14</accession>
<dbReference type="EMBL" id="CM029042">
    <property type="protein sequence ID" value="KAG2614822.1"/>
    <property type="molecule type" value="Genomic_DNA"/>
</dbReference>
<dbReference type="AlphaFoldDB" id="A0A8T0TS14"/>
<organism evidence="2 3">
    <name type="scientific">Panicum virgatum</name>
    <name type="common">Blackwell switchgrass</name>
    <dbReference type="NCBI Taxonomy" id="38727"/>
    <lineage>
        <taxon>Eukaryota</taxon>
        <taxon>Viridiplantae</taxon>
        <taxon>Streptophyta</taxon>
        <taxon>Embryophyta</taxon>
        <taxon>Tracheophyta</taxon>
        <taxon>Spermatophyta</taxon>
        <taxon>Magnoliopsida</taxon>
        <taxon>Liliopsida</taxon>
        <taxon>Poales</taxon>
        <taxon>Poaceae</taxon>
        <taxon>PACMAD clade</taxon>
        <taxon>Panicoideae</taxon>
        <taxon>Panicodae</taxon>
        <taxon>Paniceae</taxon>
        <taxon>Panicinae</taxon>
        <taxon>Panicum</taxon>
        <taxon>Panicum sect. Hiantes</taxon>
    </lineage>
</organism>
<name>A0A8T0TS14_PANVG</name>
<proteinExistence type="predicted"/>
<dbReference type="Proteomes" id="UP000823388">
    <property type="component" value="Chromosome 3N"/>
</dbReference>
<sequence length="159" mass="17369">TLQTQTFFFLSQNHRTPLHSSWRFSYPARWPRPAAGLPGRAALPSVRCLPRRAQPRGGPFLSSHSPQSASAGVRRLRCSFAVSSLRSPSSAAPTREMQAGESVNQLPCRSVAARPADPLSAIAGSGCHRRNRALRPPREGSVRYRAPWPSLAGTTCRQE</sequence>
<protein>
    <submittedName>
        <fullName evidence="2">Uncharacterized protein</fullName>
    </submittedName>
</protein>
<feature type="region of interest" description="Disordered" evidence="1">
    <location>
        <begin position="86"/>
        <end position="105"/>
    </location>
</feature>
<reference evidence="2" key="1">
    <citation type="submission" date="2020-05" db="EMBL/GenBank/DDBJ databases">
        <title>WGS assembly of Panicum virgatum.</title>
        <authorList>
            <person name="Lovell J.T."/>
            <person name="Jenkins J."/>
            <person name="Shu S."/>
            <person name="Juenger T.E."/>
            <person name="Schmutz J."/>
        </authorList>
    </citation>
    <scope>NUCLEOTIDE SEQUENCE</scope>
    <source>
        <strain evidence="2">AP13</strain>
    </source>
</reference>
<dbReference type="EMBL" id="CM029042">
    <property type="protein sequence ID" value="KAG2614821.1"/>
    <property type="molecule type" value="Genomic_DNA"/>
</dbReference>
<evidence type="ECO:0000313" key="3">
    <source>
        <dbReference type="Proteomes" id="UP000823388"/>
    </source>
</evidence>
<feature type="region of interest" description="Disordered" evidence="1">
    <location>
        <begin position="130"/>
        <end position="159"/>
    </location>
</feature>
<evidence type="ECO:0000313" key="2">
    <source>
        <dbReference type="EMBL" id="KAG2614821.1"/>
    </source>
</evidence>
<evidence type="ECO:0000256" key="1">
    <source>
        <dbReference type="SAM" id="MobiDB-lite"/>
    </source>
</evidence>
<comment type="caution">
    <text evidence="2">The sequence shown here is derived from an EMBL/GenBank/DDBJ whole genome shotgun (WGS) entry which is preliminary data.</text>
</comment>
<gene>
    <name evidence="2" type="ORF">PVAP13_3NG010960</name>
</gene>
<feature type="non-terminal residue" evidence="2">
    <location>
        <position position="1"/>
    </location>
</feature>
<keyword evidence="3" id="KW-1185">Reference proteome</keyword>